<dbReference type="InterPro" id="IPR036259">
    <property type="entry name" value="MFS_trans_sf"/>
</dbReference>
<evidence type="ECO:0000313" key="7">
    <source>
        <dbReference type="EMBL" id="KAH8040494.1"/>
    </source>
</evidence>
<evidence type="ECO:0000256" key="2">
    <source>
        <dbReference type="ARBA" id="ARBA00022692"/>
    </source>
</evidence>
<feature type="transmembrane region" description="Helical" evidence="6">
    <location>
        <begin position="295"/>
        <end position="318"/>
    </location>
</feature>
<dbReference type="Pfam" id="PF00083">
    <property type="entry name" value="Sugar_tr"/>
    <property type="match status" value="1"/>
</dbReference>
<feature type="compositionally biased region" description="Polar residues" evidence="5">
    <location>
        <begin position="79"/>
        <end position="96"/>
    </location>
</feature>
<dbReference type="SUPFAM" id="SSF103473">
    <property type="entry name" value="MFS general substrate transporter"/>
    <property type="match status" value="1"/>
</dbReference>
<evidence type="ECO:0000256" key="4">
    <source>
        <dbReference type="ARBA" id="ARBA00023136"/>
    </source>
</evidence>
<keyword evidence="4 6" id="KW-0472">Membrane</keyword>
<dbReference type="Proteomes" id="UP000821866">
    <property type="component" value="Chromosome 1"/>
</dbReference>
<evidence type="ECO:0000256" key="6">
    <source>
        <dbReference type="SAM" id="Phobius"/>
    </source>
</evidence>
<dbReference type="AlphaFoldDB" id="A0A9J6F142"/>
<dbReference type="InterPro" id="IPR005828">
    <property type="entry name" value="MFS_sugar_transport-like"/>
</dbReference>
<feature type="transmembrane region" description="Helical" evidence="6">
    <location>
        <begin position="477"/>
        <end position="494"/>
    </location>
</feature>
<reference evidence="7" key="1">
    <citation type="journal article" date="2020" name="Cell">
        <title>Large-Scale Comparative Analyses of Tick Genomes Elucidate Their Genetic Diversity and Vector Capacities.</title>
        <authorList>
            <consortium name="Tick Genome and Microbiome Consortium (TIGMIC)"/>
            <person name="Jia N."/>
            <person name="Wang J."/>
            <person name="Shi W."/>
            <person name="Du L."/>
            <person name="Sun Y."/>
            <person name="Zhan W."/>
            <person name="Jiang J.F."/>
            <person name="Wang Q."/>
            <person name="Zhang B."/>
            <person name="Ji P."/>
            <person name="Bell-Sakyi L."/>
            <person name="Cui X.M."/>
            <person name="Yuan T.T."/>
            <person name="Jiang B.G."/>
            <person name="Yang W.F."/>
            <person name="Lam T.T."/>
            <person name="Chang Q.C."/>
            <person name="Ding S.J."/>
            <person name="Wang X.J."/>
            <person name="Zhu J.G."/>
            <person name="Ruan X.D."/>
            <person name="Zhao L."/>
            <person name="Wei J.T."/>
            <person name="Ye R.Z."/>
            <person name="Que T.C."/>
            <person name="Du C.H."/>
            <person name="Zhou Y.H."/>
            <person name="Cheng J.X."/>
            <person name="Dai P.F."/>
            <person name="Guo W.B."/>
            <person name="Han X.H."/>
            <person name="Huang E.J."/>
            <person name="Li L.F."/>
            <person name="Wei W."/>
            <person name="Gao Y.C."/>
            <person name="Liu J.Z."/>
            <person name="Shao H.Z."/>
            <person name="Wang X."/>
            <person name="Wang C.C."/>
            <person name="Yang T.C."/>
            <person name="Huo Q.B."/>
            <person name="Li W."/>
            <person name="Chen H.Y."/>
            <person name="Chen S.E."/>
            <person name="Zhou L.G."/>
            <person name="Ni X.B."/>
            <person name="Tian J.H."/>
            <person name="Sheng Y."/>
            <person name="Liu T."/>
            <person name="Pan Y.S."/>
            <person name="Xia L.Y."/>
            <person name="Li J."/>
            <person name="Zhao F."/>
            <person name="Cao W.C."/>
        </authorList>
    </citation>
    <scope>NUCLEOTIDE SEQUENCE</scope>
    <source>
        <strain evidence="7">Rmic-2018</strain>
    </source>
</reference>
<feature type="region of interest" description="Disordered" evidence="5">
    <location>
        <begin position="1"/>
        <end position="97"/>
    </location>
</feature>
<keyword evidence="3 6" id="KW-1133">Transmembrane helix</keyword>
<feature type="transmembrane region" description="Helical" evidence="6">
    <location>
        <begin position="447"/>
        <end position="465"/>
    </location>
</feature>
<feature type="transmembrane region" description="Helical" evidence="6">
    <location>
        <begin position="135"/>
        <end position="153"/>
    </location>
</feature>
<keyword evidence="8" id="KW-1185">Reference proteome</keyword>
<feature type="transmembrane region" description="Helical" evidence="6">
    <location>
        <begin position="330"/>
        <end position="352"/>
    </location>
</feature>
<sequence length="647" mass="70600">MPRSARTRGKTRYRSPKGCRDRSTSNDAELPSTARPASVLRTPSERELSSAMSLPSTNRAIAAPAQRPADDASRVPMLPSQSNVVNSAAPSRSTSDAARPTGAFLLAGFVDKNNWDAIQENTYVVLGHGPYQRRVLMCGILALAVLLFQYLAYRLTGRKVGHWCKAPDQLASVPADIWKNLSIPVEVDGSYSNCTIYDPPEPVSQEENRTAINCHEWSYDIANKADSIVSRFDLVCDREYLYDLSEIVPLFGSGLVSPALGLVADHVGRRPVMLACAFTQLFATVANTFSETYPLFLFTRFLIFAATDVTFIATFTLLHEVTGNARRSTFTLIDIAVPHIFVPPLLHVISIVKPRWMLANALTIVTTGLLASWCWLVEESPTWLVATRDLRRAEVTVLLAARENGVDVAKARTTFKAIEGQLRRLDTCAMADPMEAIIETMKLRRRAASVLLARFVMDATYISLIMNDVTTGIRWEAAYVLSSVVCYASALGCMRSCGIRKTLSGVMVMASTFAVFEAMVMSRGEKVLTLYVHAGLKVFVSTGSGVTLCYTAETFPTVVRNAGICLSHFAGGMGCILGAVIIGLSGLHVFYLLSAFMVLLSAAAIQWLPEVVIEKAQLPGVATVRERKAALVASLESRGVRSAGKYQ</sequence>
<organism evidence="7 8">
    <name type="scientific">Rhipicephalus microplus</name>
    <name type="common">Cattle tick</name>
    <name type="synonym">Boophilus microplus</name>
    <dbReference type="NCBI Taxonomy" id="6941"/>
    <lineage>
        <taxon>Eukaryota</taxon>
        <taxon>Metazoa</taxon>
        <taxon>Ecdysozoa</taxon>
        <taxon>Arthropoda</taxon>
        <taxon>Chelicerata</taxon>
        <taxon>Arachnida</taxon>
        <taxon>Acari</taxon>
        <taxon>Parasitiformes</taxon>
        <taxon>Ixodida</taxon>
        <taxon>Ixodoidea</taxon>
        <taxon>Ixodidae</taxon>
        <taxon>Rhipicephalinae</taxon>
        <taxon>Rhipicephalus</taxon>
        <taxon>Boophilus</taxon>
    </lineage>
</organism>
<gene>
    <name evidence="7" type="ORF">HPB51_011190</name>
</gene>
<comment type="subcellular location">
    <subcellularLocation>
        <location evidence="1">Membrane</location>
        <topology evidence="1">Multi-pass membrane protein</topology>
    </subcellularLocation>
</comment>
<evidence type="ECO:0000313" key="8">
    <source>
        <dbReference type="Proteomes" id="UP000821866"/>
    </source>
</evidence>
<comment type="caution">
    <text evidence="7">The sequence shown here is derived from an EMBL/GenBank/DDBJ whole genome shotgun (WGS) entry which is preliminary data.</text>
</comment>
<dbReference type="PANTHER" id="PTHR24064">
    <property type="entry name" value="SOLUTE CARRIER FAMILY 22 MEMBER"/>
    <property type="match status" value="1"/>
</dbReference>
<feature type="compositionally biased region" description="Basic residues" evidence="5">
    <location>
        <begin position="1"/>
        <end position="17"/>
    </location>
</feature>
<feature type="transmembrane region" description="Helical" evidence="6">
    <location>
        <begin position="358"/>
        <end position="377"/>
    </location>
</feature>
<dbReference type="Gene3D" id="1.20.1250.20">
    <property type="entry name" value="MFS general substrate transporter like domains"/>
    <property type="match status" value="1"/>
</dbReference>
<feature type="compositionally biased region" description="Polar residues" evidence="5">
    <location>
        <begin position="50"/>
        <end position="59"/>
    </location>
</feature>
<dbReference type="GO" id="GO:0016020">
    <property type="term" value="C:membrane"/>
    <property type="evidence" value="ECO:0007669"/>
    <property type="project" value="UniProtKB-SubCell"/>
</dbReference>
<name>A0A9J6F142_RHIMP</name>
<dbReference type="EMBL" id="JABSTU010000001">
    <property type="protein sequence ID" value="KAH8040494.1"/>
    <property type="molecule type" value="Genomic_DNA"/>
</dbReference>
<accession>A0A9J6F142</accession>
<evidence type="ECO:0000256" key="5">
    <source>
        <dbReference type="SAM" id="MobiDB-lite"/>
    </source>
</evidence>
<protein>
    <submittedName>
        <fullName evidence="7">Uncharacterized protein</fullName>
    </submittedName>
</protein>
<evidence type="ECO:0000256" key="3">
    <source>
        <dbReference type="ARBA" id="ARBA00022989"/>
    </source>
</evidence>
<dbReference type="VEuPathDB" id="VectorBase:LOC119187515"/>
<feature type="transmembrane region" description="Helical" evidence="6">
    <location>
        <begin position="562"/>
        <end position="583"/>
    </location>
</feature>
<evidence type="ECO:0000256" key="1">
    <source>
        <dbReference type="ARBA" id="ARBA00004141"/>
    </source>
</evidence>
<dbReference type="GO" id="GO:0022857">
    <property type="term" value="F:transmembrane transporter activity"/>
    <property type="evidence" value="ECO:0007669"/>
    <property type="project" value="InterPro"/>
</dbReference>
<reference evidence="7" key="2">
    <citation type="submission" date="2021-09" db="EMBL/GenBank/DDBJ databases">
        <authorList>
            <person name="Jia N."/>
            <person name="Wang J."/>
            <person name="Shi W."/>
            <person name="Du L."/>
            <person name="Sun Y."/>
            <person name="Zhan W."/>
            <person name="Jiang J."/>
            <person name="Wang Q."/>
            <person name="Zhang B."/>
            <person name="Ji P."/>
            <person name="Sakyi L.B."/>
            <person name="Cui X."/>
            <person name="Yuan T."/>
            <person name="Jiang B."/>
            <person name="Yang W."/>
            <person name="Lam T.T.-Y."/>
            <person name="Chang Q."/>
            <person name="Ding S."/>
            <person name="Wang X."/>
            <person name="Zhu J."/>
            <person name="Ruan X."/>
            <person name="Zhao L."/>
            <person name="Wei J."/>
            <person name="Que T."/>
            <person name="Du C."/>
            <person name="Cheng J."/>
            <person name="Dai P."/>
            <person name="Han X."/>
            <person name="Huang E."/>
            <person name="Gao Y."/>
            <person name="Liu J."/>
            <person name="Shao H."/>
            <person name="Ye R."/>
            <person name="Li L."/>
            <person name="Wei W."/>
            <person name="Wang X."/>
            <person name="Wang C."/>
            <person name="Huo Q."/>
            <person name="Li W."/>
            <person name="Guo W."/>
            <person name="Chen H."/>
            <person name="Chen S."/>
            <person name="Zhou L."/>
            <person name="Zhou L."/>
            <person name="Ni X."/>
            <person name="Tian J."/>
            <person name="Zhou Y."/>
            <person name="Sheng Y."/>
            <person name="Liu T."/>
            <person name="Pan Y."/>
            <person name="Xia L."/>
            <person name="Li J."/>
            <person name="Zhao F."/>
            <person name="Cao W."/>
        </authorList>
    </citation>
    <scope>NUCLEOTIDE SEQUENCE</scope>
    <source>
        <strain evidence="7">Rmic-2018</strain>
        <tissue evidence="7">Larvae</tissue>
    </source>
</reference>
<proteinExistence type="predicted"/>
<keyword evidence="2 6" id="KW-0812">Transmembrane</keyword>